<dbReference type="PANTHER" id="PTHR33121">
    <property type="entry name" value="CYCLIC DI-GMP PHOSPHODIESTERASE PDEF"/>
    <property type="match status" value="1"/>
</dbReference>
<dbReference type="InterPro" id="IPR035919">
    <property type="entry name" value="EAL_sf"/>
</dbReference>
<feature type="domain" description="EAL" evidence="1">
    <location>
        <begin position="7"/>
        <end position="255"/>
    </location>
</feature>
<dbReference type="AlphaFoldDB" id="A0A841AJV0"/>
<dbReference type="PANTHER" id="PTHR33121:SF70">
    <property type="entry name" value="SIGNALING PROTEIN YKOW"/>
    <property type="match status" value="1"/>
</dbReference>
<evidence type="ECO:0000259" key="1">
    <source>
        <dbReference type="PROSITE" id="PS50883"/>
    </source>
</evidence>
<name>A0A841AJV0_9MICO</name>
<dbReference type="Gene3D" id="3.20.20.450">
    <property type="entry name" value="EAL domain"/>
    <property type="match status" value="1"/>
</dbReference>
<dbReference type="Pfam" id="PF00563">
    <property type="entry name" value="EAL"/>
    <property type="match status" value="1"/>
</dbReference>
<dbReference type="CDD" id="cd01948">
    <property type="entry name" value="EAL"/>
    <property type="match status" value="1"/>
</dbReference>
<dbReference type="GO" id="GO:0071111">
    <property type="term" value="F:cyclic-guanylate-specific phosphodiesterase activity"/>
    <property type="evidence" value="ECO:0007669"/>
    <property type="project" value="InterPro"/>
</dbReference>
<proteinExistence type="predicted"/>
<sequence length="255" mass="27699">MHHSTEDARLLDELSGAVDRGEIVAYFQPQIDVHSGHVVGVEALCRWVHPHRGLLAPNHFIPLAEENGLIHALGAFMLKAGAGQAEAWHRRGFELDVSVNVSALQLEQSAFVELVAETLLAVSFDPHHLTLEITESSPVETSVTTRASLEALSSLGVGISVDDFGTGHSTIDQLRTLPATEVKLDKSLVQRDVEPQLTEIVDNALHRGLRVVAEGVESAEHLEHARELHCDRAQGFLIAPPSTPEELDSLLARQG</sequence>
<dbReference type="PROSITE" id="PS50883">
    <property type="entry name" value="EAL"/>
    <property type="match status" value="1"/>
</dbReference>
<gene>
    <name evidence="2" type="ORF">HD599_000329</name>
</gene>
<keyword evidence="3" id="KW-1185">Reference proteome</keyword>
<protein>
    <submittedName>
        <fullName evidence="2">EAL domain-containing protein (Putative c-di-GMP-specific phosphodiesterase class I)</fullName>
    </submittedName>
</protein>
<reference evidence="2 3" key="1">
    <citation type="submission" date="2020-08" db="EMBL/GenBank/DDBJ databases">
        <title>Sequencing the genomes of 1000 actinobacteria strains.</title>
        <authorList>
            <person name="Klenk H.-P."/>
        </authorList>
    </citation>
    <scope>NUCLEOTIDE SEQUENCE [LARGE SCALE GENOMIC DNA]</scope>
    <source>
        <strain evidence="2 3">DSM 105784</strain>
    </source>
</reference>
<evidence type="ECO:0000313" key="2">
    <source>
        <dbReference type="EMBL" id="MBB5842006.1"/>
    </source>
</evidence>
<dbReference type="SMART" id="SM00052">
    <property type="entry name" value="EAL"/>
    <property type="match status" value="1"/>
</dbReference>
<dbReference type="Proteomes" id="UP000536685">
    <property type="component" value="Unassembled WGS sequence"/>
</dbReference>
<comment type="caution">
    <text evidence="2">The sequence shown here is derived from an EMBL/GenBank/DDBJ whole genome shotgun (WGS) entry which is preliminary data.</text>
</comment>
<dbReference type="RefSeq" id="WP_184233044.1">
    <property type="nucleotide sequence ID" value="NZ_JACHMJ010000001.1"/>
</dbReference>
<dbReference type="InterPro" id="IPR050706">
    <property type="entry name" value="Cyclic-di-GMP_PDE-like"/>
</dbReference>
<organism evidence="2 3">
    <name type="scientific">Conyzicola lurida</name>
    <dbReference type="NCBI Taxonomy" id="1172621"/>
    <lineage>
        <taxon>Bacteria</taxon>
        <taxon>Bacillati</taxon>
        <taxon>Actinomycetota</taxon>
        <taxon>Actinomycetes</taxon>
        <taxon>Micrococcales</taxon>
        <taxon>Microbacteriaceae</taxon>
        <taxon>Conyzicola</taxon>
    </lineage>
</organism>
<accession>A0A841AJV0</accession>
<dbReference type="SUPFAM" id="SSF141868">
    <property type="entry name" value="EAL domain-like"/>
    <property type="match status" value="1"/>
</dbReference>
<dbReference type="EMBL" id="JACHMJ010000001">
    <property type="protein sequence ID" value="MBB5842006.1"/>
    <property type="molecule type" value="Genomic_DNA"/>
</dbReference>
<evidence type="ECO:0000313" key="3">
    <source>
        <dbReference type="Proteomes" id="UP000536685"/>
    </source>
</evidence>
<dbReference type="InterPro" id="IPR001633">
    <property type="entry name" value="EAL_dom"/>
</dbReference>